<accession>A0A7C4BAM9</accession>
<comment type="caution">
    <text evidence="3">The sequence shown here is derived from an EMBL/GenBank/DDBJ whole genome shotgun (WGS) entry which is preliminary data.</text>
</comment>
<dbReference type="InterPro" id="IPR029057">
    <property type="entry name" value="PRTase-like"/>
</dbReference>
<dbReference type="EMBL" id="DTFI01000072">
    <property type="protein sequence ID" value="HGI43274.1"/>
    <property type="molecule type" value="Genomic_DNA"/>
</dbReference>
<evidence type="ECO:0000313" key="3">
    <source>
        <dbReference type="EMBL" id="HGI43274.1"/>
    </source>
</evidence>
<dbReference type="Gene3D" id="3.40.50.2020">
    <property type="match status" value="1"/>
</dbReference>
<dbReference type="PANTHER" id="PTHR43864">
    <property type="entry name" value="HYPOXANTHINE/GUANINE PHOSPHORIBOSYLTRANSFERASE"/>
    <property type="match status" value="1"/>
</dbReference>
<keyword evidence="1" id="KW-0808">Transferase</keyword>
<dbReference type="InterPro" id="IPR050118">
    <property type="entry name" value="Pur/Pyrimidine_PRTase"/>
</dbReference>
<dbReference type="GO" id="GO:0016740">
    <property type="term" value="F:transferase activity"/>
    <property type="evidence" value="ECO:0007669"/>
    <property type="project" value="UniProtKB-KW"/>
</dbReference>
<evidence type="ECO:0000256" key="1">
    <source>
        <dbReference type="ARBA" id="ARBA00022679"/>
    </source>
</evidence>
<protein>
    <submittedName>
        <fullName evidence="3">Uncharacterized protein</fullName>
    </submittedName>
</protein>
<evidence type="ECO:0000256" key="2">
    <source>
        <dbReference type="ARBA" id="ARBA00022726"/>
    </source>
</evidence>
<reference evidence="3" key="1">
    <citation type="journal article" date="2020" name="mSystems">
        <title>Genome- and Community-Level Interaction Insights into Carbon Utilization and Element Cycling Functions of Hydrothermarchaeota in Hydrothermal Sediment.</title>
        <authorList>
            <person name="Zhou Z."/>
            <person name="Liu Y."/>
            <person name="Xu W."/>
            <person name="Pan J."/>
            <person name="Luo Z.H."/>
            <person name="Li M."/>
        </authorList>
    </citation>
    <scope>NUCLEOTIDE SEQUENCE [LARGE SCALE GENOMIC DNA]</scope>
    <source>
        <strain evidence="3">SpSt-735</strain>
    </source>
</reference>
<gene>
    <name evidence="3" type="ORF">ENV17_02655</name>
</gene>
<dbReference type="SUPFAM" id="SSF53271">
    <property type="entry name" value="PRTase-like"/>
    <property type="match status" value="1"/>
</dbReference>
<name>A0A7C4BAM9_THEPE</name>
<dbReference type="PANTHER" id="PTHR43864:SF1">
    <property type="entry name" value="XANTHINE PHOSPHORIBOSYLTRANSFERASE"/>
    <property type="match status" value="1"/>
</dbReference>
<dbReference type="GO" id="GO:0006166">
    <property type="term" value="P:purine ribonucleoside salvage"/>
    <property type="evidence" value="ECO:0007669"/>
    <property type="project" value="UniProtKB-KW"/>
</dbReference>
<dbReference type="AlphaFoldDB" id="A0A7C4BAM9"/>
<keyword evidence="2" id="KW-0660">Purine salvage</keyword>
<sequence length="244" mass="27268">MEAEESSYIAAKLLCGLKEAYTFKELEELLGIPAQALWRYTSFSHFPERQTSRKIIEAIRSQSLVEKALQKVLLGKQGVFEEWRLLFNPRVLYLIGYLAWRKLADREVDLVLTYPERNAAVAAILAEWFSAGVCVASEKGRASWGKLLSSQYVSSERGEIVYVHAPRDAVEKDSKVLIVESVTVNLEPLSALLSLVEQAKAHLSAVLVVLALSDGWVKTAEKLGVLDKVHVLMARTPEGIRFLP</sequence>
<organism evidence="3">
    <name type="scientific">Thermofilum pendens</name>
    <dbReference type="NCBI Taxonomy" id="2269"/>
    <lineage>
        <taxon>Archaea</taxon>
        <taxon>Thermoproteota</taxon>
        <taxon>Thermoprotei</taxon>
        <taxon>Thermofilales</taxon>
        <taxon>Thermofilaceae</taxon>
        <taxon>Thermofilum</taxon>
    </lineage>
</organism>
<proteinExistence type="predicted"/>